<proteinExistence type="predicted"/>
<reference evidence="3" key="1">
    <citation type="journal article" date="2020" name="Stud. Mycol.">
        <title>101 Dothideomycetes genomes: a test case for predicting lifestyles and emergence of pathogens.</title>
        <authorList>
            <person name="Haridas S."/>
            <person name="Albert R."/>
            <person name="Binder M."/>
            <person name="Bloem J."/>
            <person name="Labutti K."/>
            <person name="Salamov A."/>
            <person name="Andreopoulos B."/>
            <person name="Baker S."/>
            <person name="Barry K."/>
            <person name="Bills G."/>
            <person name="Bluhm B."/>
            <person name="Cannon C."/>
            <person name="Castanera R."/>
            <person name="Culley D."/>
            <person name="Daum C."/>
            <person name="Ezra D."/>
            <person name="Gonzalez J."/>
            <person name="Henrissat B."/>
            <person name="Kuo A."/>
            <person name="Liang C."/>
            <person name="Lipzen A."/>
            <person name="Lutzoni F."/>
            <person name="Magnuson J."/>
            <person name="Mondo S."/>
            <person name="Nolan M."/>
            <person name="Ohm R."/>
            <person name="Pangilinan J."/>
            <person name="Park H.-J."/>
            <person name="Ramirez L."/>
            <person name="Alfaro M."/>
            <person name="Sun H."/>
            <person name="Tritt A."/>
            <person name="Yoshinaga Y."/>
            <person name="Zwiers L.-H."/>
            <person name="Turgeon B."/>
            <person name="Goodwin S."/>
            <person name="Spatafora J."/>
            <person name="Crous P."/>
            <person name="Grigoriev I."/>
        </authorList>
    </citation>
    <scope>NUCLEOTIDE SEQUENCE</scope>
    <source>
        <strain evidence="3">CBS 123094</strain>
    </source>
</reference>
<feature type="coiled-coil region" evidence="1">
    <location>
        <begin position="299"/>
        <end position="326"/>
    </location>
</feature>
<dbReference type="EMBL" id="ML977599">
    <property type="protein sequence ID" value="KAF1998972.1"/>
    <property type="molecule type" value="Genomic_DNA"/>
</dbReference>
<evidence type="ECO:0000313" key="3">
    <source>
        <dbReference type="EMBL" id="KAF1998972.1"/>
    </source>
</evidence>
<gene>
    <name evidence="3" type="ORF">P154DRAFT_577364</name>
</gene>
<keyword evidence="1" id="KW-0175">Coiled coil</keyword>
<accession>A0A6A5WBC4</accession>
<evidence type="ECO:0000256" key="1">
    <source>
        <dbReference type="SAM" id="Coils"/>
    </source>
</evidence>
<feature type="region of interest" description="Disordered" evidence="2">
    <location>
        <begin position="1"/>
        <end position="90"/>
    </location>
</feature>
<dbReference type="OrthoDB" id="3553547at2759"/>
<feature type="compositionally biased region" description="Polar residues" evidence="2">
    <location>
        <begin position="225"/>
        <end position="235"/>
    </location>
</feature>
<feature type="compositionally biased region" description="Basic and acidic residues" evidence="2">
    <location>
        <begin position="236"/>
        <end position="249"/>
    </location>
</feature>
<name>A0A6A5WBC4_9PLEO</name>
<evidence type="ECO:0000256" key="2">
    <source>
        <dbReference type="SAM" id="MobiDB-lite"/>
    </source>
</evidence>
<dbReference type="AlphaFoldDB" id="A0A6A5WBC4"/>
<evidence type="ECO:0000313" key="4">
    <source>
        <dbReference type="Proteomes" id="UP000799779"/>
    </source>
</evidence>
<protein>
    <submittedName>
        <fullName evidence="3">Uncharacterized protein</fullName>
    </submittedName>
</protein>
<feature type="region of interest" description="Disordered" evidence="2">
    <location>
        <begin position="345"/>
        <end position="368"/>
    </location>
</feature>
<dbReference type="Proteomes" id="UP000799779">
    <property type="component" value="Unassembled WGS sequence"/>
</dbReference>
<sequence>MFRAGEDPTPIPRDPALSRHDLRSSPKGYPTLLPTERVDSRFDGQFAPHNEEANLPPPPPVPLANSFPPSAGHITPTPSLAARPNGSYPPPAMLDSDHQLSIIQIWMNAQPRIAQLRNLILSLRLDVKQERDRCTELETLFDHILDNFILVLNAATAHGFYGRYKDELDRYAENLKSLRGGLKRQREKNSRLADTLCNQEYTLTDLEGKIYQELDREFRIGLSPPTTFTSISQADTTRKSDDTSTAESTRDELYSRMGDLRVLLDRLADFEFELRQELDERDLLRGAGQMNLISDDQLFQERKVEHQELQQELEKTRADVDSLKELCTSRGIAFEDVQFANPYDESEEALTARSERLDPESTPPLAGSTILSTFLSTRDRVKKWLSEPVPEASYQTENDRPEDQASQVSLTEGWVGVKHTKQGRPSSASGKLETTEALPVLPRWNLGPAPGSHHLRPMLSDSMVEEAKHVQKRASVKTL</sequence>
<feature type="region of interest" description="Disordered" evidence="2">
    <location>
        <begin position="225"/>
        <end position="249"/>
    </location>
</feature>
<keyword evidence="4" id="KW-1185">Reference proteome</keyword>
<organism evidence="3 4">
    <name type="scientific">Amniculicola lignicola CBS 123094</name>
    <dbReference type="NCBI Taxonomy" id="1392246"/>
    <lineage>
        <taxon>Eukaryota</taxon>
        <taxon>Fungi</taxon>
        <taxon>Dikarya</taxon>
        <taxon>Ascomycota</taxon>
        <taxon>Pezizomycotina</taxon>
        <taxon>Dothideomycetes</taxon>
        <taxon>Pleosporomycetidae</taxon>
        <taxon>Pleosporales</taxon>
        <taxon>Amniculicolaceae</taxon>
        <taxon>Amniculicola</taxon>
    </lineage>
</organism>